<dbReference type="EMBL" id="VSKL01000001">
    <property type="protein sequence ID" value="TYB75359.1"/>
    <property type="molecule type" value="Genomic_DNA"/>
</dbReference>
<comment type="caution">
    <text evidence="1">The sequence shown here is derived from an EMBL/GenBank/DDBJ whole genome shotgun (WGS) entry which is preliminary data.</text>
</comment>
<dbReference type="OrthoDB" id="1381726at2"/>
<gene>
    <name evidence="1" type="ORF">ES675_04325</name>
</gene>
<name>A0A5D0R2W2_9FLAO</name>
<protein>
    <submittedName>
        <fullName evidence="1">Uncharacterized protein</fullName>
    </submittedName>
</protein>
<dbReference type="Proteomes" id="UP000324358">
    <property type="component" value="Unassembled WGS sequence"/>
</dbReference>
<sequence>MKSDIEIKNWKDYLEMKFSDQTIYTINDATDVLSNGTYSIIAKGSETEICFIWPDKDWLTIDDIQFYNTKVRGWSGELLGGNGPKNGEFNQKNIEHVNLVLETPLKKGWTSTDYFLFGKIFKSVTKEGINPDAGLVILTDYNFGCIGMILFPISLLIDFGVTKGLIGKKKISIIKPMIQ</sequence>
<proteinExistence type="predicted"/>
<keyword evidence="2" id="KW-1185">Reference proteome</keyword>
<reference evidence="1 2" key="1">
    <citation type="submission" date="2019-08" db="EMBL/GenBank/DDBJ databases">
        <title>Genomes of Antarctic Bizionia species.</title>
        <authorList>
            <person name="Bowman J.P."/>
        </authorList>
    </citation>
    <scope>NUCLEOTIDE SEQUENCE [LARGE SCALE GENOMIC DNA]</scope>
    <source>
        <strain evidence="1 2">APA-1</strain>
    </source>
</reference>
<accession>A0A5D0R2W2</accession>
<evidence type="ECO:0000313" key="2">
    <source>
        <dbReference type="Proteomes" id="UP000324358"/>
    </source>
</evidence>
<organism evidence="1 2">
    <name type="scientific">Bizionia algoritergicola</name>
    <dbReference type="NCBI Taxonomy" id="291187"/>
    <lineage>
        <taxon>Bacteria</taxon>
        <taxon>Pseudomonadati</taxon>
        <taxon>Bacteroidota</taxon>
        <taxon>Flavobacteriia</taxon>
        <taxon>Flavobacteriales</taxon>
        <taxon>Flavobacteriaceae</taxon>
        <taxon>Bizionia</taxon>
    </lineage>
</organism>
<dbReference type="RefSeq" id="WP_066247624.1">
    <property type="nucleotide sequence ID" value="NZ_VSKL01000001.1"/>
</dbReference>
<evidence type="ECO:0000313" key="1">
    <source>
        <dbReference type="EMBL" id="TYB75359.1"/>
    </source>
</evidence>
<dbReference type="AlphaFoldDB" id="A0A5D0R2W2"/>